<protein>
    <submittedName>
        <fullName evidence="1">Uncharacterized beta-barrel protein YwiB, DUF1934 family</fullName>
    </submittedName>
</protein>
<dbReference type="EMBL" id="FWXW01000003">
    <property type="protein sequence ID" value="SMC53924.1"/>
    <property type="molecule type" value="Genomic_DNA"/>
</dbReference>
<sequence length="151" mass="16481">MNNKEVIISIQGKQSFDDAGEETVELVTSGTYSGTENGYTLSYLESELTGLEGTTTTFQIERGRVTLLRMGPVSSQMIFEEGKKHFSLYETVYGAMTIGVSASRVKTELSDLGGDIEIDYAIEIDHAVAGENIFKINVREVGANGKNRILS</sequence>
<dbReference type="Proteomes" id="UP000192790">
    <property type="component" value="Unassembled WGS sequence"/>
</dbReference>
<dbReference type="AlphaFoldDB" id="A0A1W1ZZW1"/>
<gene>
    <name evidence="1" type="ORF">SAMN02745168_1355</name>
</gene>
<accession>A0A1W1ZZW1</accession>
<dbReference type="STRING" id="1122930.SAMN02745168_1355"/>
<dbReference type="Pfam" id="PF09148">
    <property type="entry name" value="DUF1934"/>
    <property type="match status" value="1"/>
</dbReference>
<organism evidence="1 2">
    <name type="scientific">Papillibacter cinnamivorans DSM 12816</name>
    <dbReference type="NCBI Taxonomy" id="1122930"/>
    <lineage>
        <taxon>Bacteria</taxon>
        <taxon>Bacillati</taxon>
        <taxon>Bacillota</taxon>
        <taxon>Clostridia</taxon>
        <taxon>Eubacteriales</taxon>
        <taxon>Oscillospiraceae</taxon>
        <taxon>Papillibacter</taxon>
    </lineage>
</organism>
<dbReference type="RefSeq" id="WP_084233975.1">
    <property type="nucleotide sequence ID" value="NZ_FWXW01000003.1"/>
</dbReference>
<keyword evidence="2" id="KW-1185">Reference proteome</keyword>
<proteinExistence type="predicted"/>
<evidence type="ECO:0000313" key="2">
    <source>
        <dbReference type="Proteomes" id="UP000192790"/>
    </source>
</evidence>
<dbReference type="InterPro" id="IPR012674">
    <property type="entry name" value="Calycin"/>
</dbReference>
<dbReference type="SUPFAM" id="SSF50814">
    <property type="entry name" value="Lipocalins"/>
    <property type="match status" value="1"/>
</dbReference>
<dbReference type="InterPro" id="IPR015231">
    <property type="entry name" value="DUF1934"/>
</dbReference>
<evidence type="ECO:0000313" key="1">
    <source>
        <dbReference type="EMBL" id="SMC53924.1"/>
    </source>
</evidence>
<name>A0A1W1ZZW1_9FIRM</name>
<dbReference type="Gene3D" id="2.40.128.20">
    <property type="match status" value="1"/>
</dbReference>
<dbReference type="OrthoDB" id="1680906at2"/>
<reference evidence="1 2" key="1">
    <citation type="submission" date="2017-04" db="EMBL/GenBank/DDBJ databases">
        <authorList>
            <person name="Afonso C.L."/>
            <person name="Miller P.J."/>
            <person name="Scott M.A."/>
            <person name="Spackman E."/>
            <person name="Goraichik I."/>
            <person name="Dimitrov K.M."/>
            <person name="Suarez D.L."/>
            <person name="Swayne D.E."/>
        </authorList>
    </citation>
    <scope>NUCLEOTIDE SEQUENCE [LARGE SCALE GENOMIC DNA]</scope>
    <source>
        <strain evidence="1 2">DSM 12816</strain>
    </source>
</reference>